<sequence>MSIEIDGIAKRIADAIDQPFFIDPYTVRIAAAWARPSTRRMVKRLTLC</sequence>
<keyword evidence="2" id="KW-1185">Reference proteome</keyword>
<dbReference type="RefSeq" id="WP_179135937.1">
    <property type="nucleotide sequence ID" value="NZ_BAABJG010000008.1"/>
</dbReference>
<organism evidence="1 2">
    <name type="scientific">Paenibacillus vulneris</name>
    <dbReference type="NCBI Taxonomy" id="1133364"/>
    <lineage>
        <taxon>Bacteria</taxon>
        <taxon>Bacillati</taxon>
        <taxon>Bacillota</taxon>
        <taxon>Bacilli</taxon>
        <taxon>Bacillales</taxon>
        <taxon>Paenibacillaceae</taxon>
        <taxon>Paenibacillus</taxon>
    </lineage>
</organism>
<dbReference type="Proteomes" id="UP001597180">
    <property type="component" value="Unassembled WGS sequence"/>
</dbReference>
<evidence type="ECO:0000313" key="1">
    <source>
        <dbReference type="EMBL" id="MFD1222387.1"/>
    </source>
</evidence>
<reference evidence="2" key="1">
    <citation type="journal article" date="2019" name="Int. J. Syst. Evol. Microbiol.">
        <title>The Global Catalogue of Microorganisms (GCM) 10K type strain sequencing project: providing services to taxonomists for standard genome sequencing and annotation.</title>
        <authorList>
            <consortium name="The Broad Institute Genomics Platform"/>
            <consortium name="The Broad Institute Genome Sequencing Center for Infectious Disease"/>
            <person name="Wu L."/>
            <person name="Ma J."/>
        </authorList>
    </citation>
    <scope>NUCLEOTIDE SEQUENCE [LARGE SCALE GENOMIC DNA]</scope>
    <source>
        <strain evidence="2">CCUG 53270</strain>
    </source>
</reference>
<proteinExistence type="predicted"/>
<name>A0ABW3UN43_9BACL</name>
<dbReference type="EMBL" id="JBHTLU010000024">
    <property type="protein sequence ID" value="MFD1222387.1"/>
    <property type="molecule type" value="Genomic_DNA"/>
</dbReference>
<protein>
    <submittedName>
        <fullName evidence="1">Uncharacterized protein</fullName>
    </submittedName>
</protein>
<comment type="caution">
    <text evidence="1">The sequence shown here is derived from an EMBL/GenBank/DDBJ whole genome shotgun (WGS) entry which is preliminary data.</text>
</comment>
<evidence type="ECO:0000313" key="2">
    <source>
        <dbReference type="Proteomes" id="UP001597180"/>
    </source>
</evidence>
<gene>
    <name evidence="1" type="ORF">ACFQ4B_19885</name>
</gene>
<accession>A0ABW3UN43</accession>